<gene>
    <name evidence="1" type="ORF">V6N12_058498</name>
</gene>
<protein>
    <submittedName>
        <fullName evidence="1">Uncharacterized protein</fullName>
    </submittedName>
</protein>
<proteinExistence type="predicted"/>
<evidence type="ECO:0000313" key="1">
    <source>
        <dbReference type="EMBL" id="KAK8564921.1"/>
    </source>
</evidence>
<reference evidence="1 2" key="1">
    <citation type="journal article" date="2024" name="G3 (Bethesda)">
        <title>Genome assembly of Hibiscus sabdariffa L. provides insights into metabolisms of medicinal natural products.</title>
        <authorList>
            <person name="Kim T."/>
        </authorList>
    </citation>
    <scope>NUCLEOTIDE SEQUENCE [LARGE SCALE GENOMIC DNA]</scope>
    <source>
        <strain evidence="1">TK-2024</strain>
        <tissue evidence="1">Old leaves</tissue>
    </source>
</reference>
<organism evidence="1 2">
    <name type="scientific">Hibiscus sabdariffa</name>
    <name type="common">roselle</name>
    <dbReference type="NCBI Taxonomy" id="183260"/>
    <lineage>
        <taxon>Eukaryota</taxon>
        <taxon>Viridiplantae</taxon>
        <taxon>Streptophyta</taxon>
        <taxon>Embryophyta</taxon>
        <taxon>Tracheophyta</taxon>
        <taxon>Spermatophyta</taxon>
        <taxon>Magnoliopsida</taxon>
        <taxon>eudicotyledons</taxon>
        <taxon>Gunneridae</taxon>
        <taxon>Pentapetalae</taxon>
        <taxon>rosids</taxon>
        <taxon>malvids</taxon>
        <taxon>Malvales</taxon>
        <taxon>Malvaceae</taxon>
        <taxon>Malvoideae</taxon>
        <taxon>Hibiscus</taxon>
    </lineage>
</organism>
<keyword evidence="2" id="KW-1185">Reference proteome</keyword>
<evidence type="ECO:0000313" key="2">
    <source>
        <dbReference type="Proteomes" id="UP001472677"/>
    </source>
</evidence>
<accession>A0ABR2ESS1</accession>
<name>A0ABR2ESS1_9ROSI</name>
<comment type="caution">
    <text evidence="1">The sequence shown here is derived from an EMBL/GenBank/DDBJ whole genome shotgun (WGS) entry which is preliminary data.</text>
</comment>
<dbReference type="Proteomes" id="UP001472677">
    <property type="component" value="Unassembled WGS sequence"/>
</dbReference>
<dbReference type="EMBL" id="JBBPBM010000010">
    <property type="protein sequence ID" value="KAK8564921.1"/>
    <property type="molecule type" value="Genomic_DNA"/>
</dbReference>
<sequence>MPSVAGHTSLAYCPLRTKVKSHQSALSLAQAQNTRFETLCSYSSSTICLHFPLFQGNPEHMFSTLAVLRHPASKLTVKGNLEHKFFQSSIRYSVLLVQFDERPWDTDYYI</sequence>